<dbReference type="GO" id="GO:0005524">
    <property type="term" value="F:ATP binding"/>
    <property type="evidence" value="ECO:0007669"/>
    <property type="project" value="UniProtKB-KW"/>
</dbReference>
<dbReference type="GO" id="GO:0016301">
    <property type="term" value="F:kinase activity"/>
    <property type="evidence" value="ECO:0007669"/>
    <property type="project" value="UniProtKB-KW"/>
</dbReference>
<dbReference type="GO" id="GO:0030975">
    <property type="term" value="F:thiamine binding"/>
    <property type="evidence" value="ECO:0007669"/>
    <property type="project" value="InterPro"/>
</dbReference>
<accession>A0A521DDZ8</accession>
<dbReference type="Gene3D" id="3.40.50.10240">
    <property type="entry name" value="Thiamin pyrophosphokinase, catalytic domain"/>
    <property type="match status" value="1"/>
</dbReference>
<evidence type="ECO:0000256" key="2">
    <source>
        <dbReference type="ARBA" id="ARBA00022741"/>
    </source>
</evidence>
<proteinExistence type="predicted"/>
<dbReference type="Pfam" id="PF04263">
    <property type="entry name" value="TPK_catalytic"/>
    <property type="match status" value="1"/>
</dbReference>
<keyword evidence="2" id="KW-0547">Nucleotide-binding</keyword>
<evidence type="ECO:0000259" key="6">
    <source>
        <dbReference type="SMART" id="SM00983"/>
    </source>
</evidence>
<dbReference type="PANTHER" id="PTHR41299">
    <property type="entry name" value="THIAMINE PYROPHOSPHOKINASE"/>
    <property type="match status" value="1"/>
</dbReference>
<dbReference type="SMART" id="SM00983">
    <property type="entry name" value="TPK_B1_binding"/>
    <property type="match status" value="1"/>
</dbReference>
<evidence type="ECO:0000313" key="8">
    <source>
        <dbReference type="Proteomes" id="UP000317557"/>
    </source>
</evidence>
<dbReference type="InterPro" id="IPR007373">
    <property type="entry name" value="Thiamin_PyroPKinase_B1-bd"/>
</dbReference>
<evidence type="ECO:0000313" key="7">
    <source>
        <dbReference type="EMBL" id="SMO69863.1"/>
    </source>
</evidence>
<feature type="domain" description="Thiamin pyrophosphokinase thiamin-binding" evidence="6">
    <location>
        <begin position="131"/>
        <end position="201"/>
    </location>
</feature>
<name>A0A521DDZ8_9BACT</name>
<dbReference type="InterPro" id="IPR007371">
    <property type="entry name" value="TPK_catalytic"/>
</dbReference>
<evidence type="ECO:0000256" key="5">
    <source>
        <dbReference type="NCBIfam" id="TIGR01378"/>
    </source>
</evidence>
<dbReference type="InterPro" id="IPR036759">
    <property type="entry name" value="TPK_catalytic_sf"/>
</dbReference>
<keyword evidence="1" id="KW-0808">Transferase</keyword>
<dbReference type="GO" id="GO:0004788">
    <property type="term" value="F:thiamine diphosphokinase activity"/>
    <property type="evidence" value="ECO:0007669"/>
    <property type="project" value="UniProtKB-UniRule"/>
</dbReference>
<organism evidence="7 8">
    <name type="scientific">Gracilimonas mengyeensis</name>
    <dbReference type="NCBI Taxonomy" id="1302730"/>
    <lineage>
        <taxon>Bacteria</taxon>
        <taxon>Pseudomonadati</taxon>
        <taxon>Balneolota</taxon>
        <taxon>Balneolia</taxon>
        <taxon>Balneolales</taxon>
        <taxon>Balneolaceae</taxon>
        <taxon>Gracilimonas</taxon>
    </lineage>
</organism>
<gene>
    <name evidence="7" type="ORF">SAMN06265219_10881</name>
</gene>
<dbReference type="InterPro" id="IPR053149">
    <property type="entry name" value="TPK"/>
</dbReference>
<sequence length="216" mass="23726">MDVHAVIVSNGMAPKASLIKSETEKADLVIGADGGGNALLEQNISPDVVIGDLDSFIKPNKVHFELIHDPDQETNDLEKALKYASDQGAESCTVLGMYGLRMDHALKNISVLKQFTPKFKQLVFKDDRFSTWHISQKIEAKVEKGTVISLFPLSGKTSGIVTKGLKYSLDDESLENGLRDGTSNEASEELISVEVKEGDLVVFIENKGTVEVVYWR</sequence>
<keyword evidence="3 7" id="KW-0418">Kinase</keyword>
<dbReference type="NCBIfam" id="TIGR01378">
    <property type="entry name" value="thi_PPkinase"/>
    <property type="match status" value="1"/>
</dbReference>
<dbReference type="CDD" id="cd07995">
    <property type="entry name" value="TPK"/>
    <property type="match status" value="1"/>
</dbReference>
<dbReference type="SUPFAM" id="SSF63999">
    <property type="entry name" value="Thiamin pyrophosphokinase, catalytic domain"/>
    <property type="match status" value="1"/>
</dbReference>
<evidence type="ECO:0000256" key="3">
    <source>
        <dbReference type="ARBA" id="ARBA00022777"/>
    </source>
</evidence>
<dbReference type="EC" id="2.7.6.2" evidence="5"/>
<dbReference type="PANTHER" id="PTHR41299:SF1">
    <property type="entry name" value="THIAMINE PYROPHOSPHOKINASE"/>
    <property type="match status" value="1"/>
</dbReference>
<dbReference type="Pfam" id="PF04265">
    <property type="entry name" value="TPK_B1_binding"/>
    <property type="match status" value="1"/>
</dbReference>
<evidence type="ECO:0000256" key="4">
    <source>
        <dbReference type="ARBA" id="ARBA00022840"/>
    </source>
</evidence>
<dbReference type="Proteomes" id="UP000317557">
    <property type="component" value="Unassembled WGS sequence"/>
</dbReference>
<dbReference type="InterPro" id="IPR036371">
    <property type="entry name" value="TPK_B1-bd_sf"/>
</dbReference>
<dbReference type="OrthoDB" id="1132102at2"/>
<dbReference type="InterPro" id="IPR006282">
    <property type="entry name" value="Thi_PPkinase"/>
</dbReference>
<evidence type="ECO:0000256" key="1">
    <source>
        <dbReference type="ARBA" id="ARBA00022679"/>
    </source>
</evidence>
<protein>
    <recommendedName>
        <fullName evidence="5">Thiamine diphosphokinase</fullName>
        <ecNumber evidence="5">2.7.6.2</ecNumber>
    </recommendedName>
</protein>
<dbReference type="EMBL" id="FXTP01000008">
    <property type="protein sequence ID" value="SMO69863.1"/>
    <property type="molecule type" value="Genomic_DNA"/>
</dbReference>
<dbReference type="GO" id="GO:0006772">
    <property type="term" value="P:thiamine metabolic process"/>
    <property type="evidence" value="ECO:0007669"/>
    <property type="project" value="UniProtKB-UniRule"/>
</dbReference>
<dbReference type="SUPFAM" id="SSF63862">
    <property type="entry name" value="Thiamin pyrophosphokinase, substrate-binding domain"/>
    <property type="match status" value="1"/>
</dbReference>
<dbReference type="RefSeq" id="WP_142454545.1">
    <property type="nucleotide sequence ID" value="NZ_FXTP01000008.1"/>
</dbReference>
<dbReference type="AlphaFoldDB" id="A0A521DDZ8"/>
<reference evidence="7 8" key="1">
    <citation type="submission" date="2017-05" db="EMBL/GenBank/DDBJ databases">
        <authorList>
            <person name="Varghese N."/>
            <person name="Submissions S."/>
        </authorList>
    </citation>
    <scope>NUCLEOTIDE SEQUENCE [LARGE SCALE GENOMIC DNA]</scope>
    <source>
        <strain evidence="7 8">DSM 21985</strain>
    </source>
</reference>
<dbReference type="GO" id="GO:0009229">
    <property type="term" value="P:thiamine diphosphate biosynthetic process"/>
    <property type="evidence" value="ECO:0007669"/>
    <property type="project" value="InterPro"/>
</dbReference>
<keyword evidence="4" id="KW-0067">ATP-binding</keyword>
<keyword evidence="8" id="KW-1185">Reference proteome</keyword>